<keyword evidence="2" id="KW-0732">Signal</keyword>
<sequence length="237" mass="26169" precursor="true">MKSLQHFSRSALFGSVAAAAISFAAISTPAMAQSVQEQFNQANAQLEALTVMNDQLRQRIARQEQLIVEMAESIEHAALLSDEENSPLNDLVERMMSGIEQFVEADLPFELDERREQVARIRGLVDNPQAPLAQKLNLLIALYQAEGGYGRTLQTYESTMEVNGVEQEVTITRVGRIMLAYQNSDRTVTAVWDKAQDGWVELPPGEYRTAVTRAMNVASGTLAPELINIPVHAPGVE</sequence>
<feature type="coiled-coil region" evidence="1">
    <location>
        <begin position="32"/>
        <end position="73"/>
    </location>
</feature>
<name>A0A0S2KAE4_9GAMM</name>
<dbReference type="EMBL" id="CP013189">
    <property type="protein sequence ID" value="ALO45256.1"/>
    <property type="molecule type" value="Genomic_DNA"/>
</dbReference>
<dbReference type="Pfam" id="PF11932">
    <property type="entry name" value="DUF3450"/>
    <property type="match status" value="1"/>
</dbReference>
<accession>A0A0S2KAE4</accession>
<evidence type="ECO:0000313" key="4">
    <source>
        <dbReference type="Proteomes" id="UP000065641"/>
    </source>
</evidence>
<feature type="signal peptide" evidence="2">
    <location>
        <begin position="1"/>
        <end position="32"/>
    </location>
</feature>
<gene>
    <name evidence="3" type="ORF">PS2015_573</name>
</gene>
<evidence type="ECO:0000256" key="2">
    <source>
        <dbReference type="SAM" id="SignalP"/>
    </source>
</evidence>
<dbReference type="Proteomes" id="UP000065641">
    <property type="component" value="Chromosome"/>
</dbReference>
<reference evidence="3 4" key="1">
    <citation type="submission" date="2015-11" db="EMBL/GenBank/DDBJ databases">
        <authorList>
            <person name="Zhang Y."/>
            <person name="Guo Z."/>
        </authorList>
    </citation>
    <scope>NUCLEOTIDE SEQUENCE [LARGE SCALE GENOMIC DNA]</scope>
    <source>
        <strain evidence="3 4">KCTC 32221</strain>
    </source>
</reference>
<keyword evidence="4" id="KW-1185">Reference proteome</keyword>
<dbReference type="KEGG" id="pspi:PS2015_573"/>
<keyword evidence="1" id="KW-0175">Coiled coil</keyword>
<feature type="chain" id="PRO_5006601369" description="TonB system biopolymer transport component" evidence="2">
    <location>
        <begin position="33"/>
        <end position="237"/>
    </location>
</feature>
<evidence type="ECO:0008006" key="5">
    <source>
        <dbReference type="Google" id="ProtNLM"/>
    </source>
</evidence>
<evidence type="ECO:0000256" key="1">
    <source>
        <dbReference type="SAM" id="Coils"/>
    </source>
</evidence>
<organism evidence="3 4">
    <name type="scientific">Pseudohongiella spirulinae</name>
    <dbReference type="NCBI Taxonomy" id="1249552"/>
    <lineage>
        <taxon>Bacteria</taxon>
        <taxon>Pseudomonadati</taxon>
        <taxon>Pseudomonadota</taxon>
        <taxon>Gammaproteobacteria</taxon>
        <taxon>Pseudomonadales</taxon>
        <taxon>Pseudohongiellaceae</taxon>
        <taxon>Pseudohongiella</taxon>
    </lineage>
</organism>
<protein>
    <recommendedName>
        <fullName evidence="5">TonB system biopolymer transport component</fullName>
    </recommendedName>
</protein>
<dbReference type="OrthoDB" id="5880116at2"/>
<evidence type="ECO:0000313" key="3">
    <source>
        <dbReference type="EMBL" id="ALO45256.1"/>
    </source>
</evidence>
<dbReference type="STRING" id="1249552.PS2015_573"/>
<dbReference type="RefSeq" id="WP_058020770.1">
    <property type="nucleotide sequence ID" value="NZ_CP013189.1"/>
</dbReference>
<dbReference type="AlphaFoldDB" id="A0A0S2KAE4"/>
<proteinExistence type="predicted"/>
<dbReference type="InterPro" id="IPR016866">
    <property type="entry name" value="UCP028069"/>
</dbReference>